<dbReference type="PROSITE" id="PS51352">
    <property type="entry name" value="THIOREDOXIN_2"/>
    <property type="match status" value="1"/>
</dbReference>
<dbReference type="Gene3D" id="3.40.30.10">
    <property type="entry name" value="Glutaredoxin"/>
    <property type="match status" value="1"/>
</dbReference>
<evidence type="ECO:0000259" key="1">
    <source>
        <dbReference type="PROSITE" id="PS51352"/>
    </source>
</evidence>
<accession>A0A2X3B0R2</accession>
<dbReference type="PANTHER" id="PTHR10438:SF468">
    <property type="entry name" value="THIOREDOXIN-1-RELATED"/>
    <property type="match status" value="1"/>
</dbReference>
<proteinExistence type="predicted"/>
<dbReference type="PRINTS" id="PR00421">
    <property type="entry name" value="THIOREDOXIN"/>
</dbReference>
<dbReference type="InterPro" id="IPR036249">
    <property type="entry name" value="Thioredoxin-like_sf"/>
</dbReference>
<dbReference type="CDD" id="cd02947">
    <property type="entry name" value="TRX_family"/>
    <property type="match status" value="1"/>
</dbReference>
<evidence type="ECO:0000313" key="2">
    <source>
        <dbReference type="EMBL" id="SQB98758.1"/>
    </source>
</evidence>
<dbReference type="SUPFAM" id="SSF52833">
    <property type="entry name" value="Thioredoxin-like"/>
    <property type="match status" value="1"/>
</dbReference>
<gene>
    <name evidence="2" type="primary">trxA_1</name>
    <name evidence="2" type="ORF">NCTC13102_01225</name>
</gene>
<name>A0A2X3B0R2_9HELI</name>
<dbReference type="InterPro" id="IPR050620">
    <property type="entry name" value="Thioredoxin_H-type-like"/>
</dbReference>
<sequence>MITADKTNFKDMIAQGVCVVEMSAPWCPDCRRIEPIMNQLESKYPDVKFILLDFDTNEELKVELNIRRIPTLLFYKNGKEVGERLVEPDSITPIQNAIESIK</sequence>
<dbReference type="EMBL" id="UAWL01000006">
    <property type="protein sequence ID" value="SQB98758.1"/>
    <property type="molecule type" value="Genomic_DNA"/>
</dbReference>
<evidence type="ECO:0000313" key="3">
    <source>
        <dbReference type="Proteomes" id="UP000250166"/>
    </source>
</evidence>
<dbReference type="AlphaFoldDB" id="A0A2X3B0R2"/>
<dbReference type="InterPro" id="IPR013766">
    <property type="entry name" value="Thioredoxin_domain"/>
</dbReference>
<feature type="domain" description="Thioredoxin" evidence="1">
    <location>
        <begin position="1"/>
        <end position="102"/>
    </location>
</feature>
<protein>
    <submittedName>
        <fullName evidence="2">Putative thioredoxin, TrxA</fullName>
    </submittedName>
</protein>
<dbReference type="Proteomes" id="UP000250166">
    <property type="component" value="Unassembled WGS sequence"/>
</dbReference>
<reference evidence="2 3" key="1">
    <citation type="submission" date="2018-06" db="EMBL/GenBank/DDBJ databases">
        <authorList>
            <consortium name="Pathogen Informatics"/>
            <person name="Doyle S."/>
        </authorList>
    </citation>
    <scope>NUCLEOTIDE SEQUENCE [LARGE SCALE GENOMIC DNA]</scope>
    <source>
        <strain evidence="2 3">NCTC13102</strain>
    </source>
</reference>
<organism evidence="2 3">
    <name type="scientific">Helicobacter fennelliae</name>
    <dbReference type="NCBI Taxonomy" id="215"/>
    <lineage>
        <taxon>Bacteria</taxon>
        <taxon>Pseudomonadati</taxon>
        <taxon>Campylobacterota</taxon>
        <taxon>Epsilonproteobacteria</taxon>
        <taxon>Campylobacterales</taxon>
        <taxon>Helicobacteraceae</taxon>
        <taxon>Helicobacter</taxon>
    </lineage>
</organism>
<dbReference type="Pfam" id="PF00085">
    <property type="entry name" value="Thioredoxin"/>
    <property type="match status" value="1"/>
</dbReference>
<dbReference type="PANTHER" id="PTHR10438">
    <property type="entry name" value="THIOREDOXIN"/>
    <property type="match status" value="1"/>
</dbReference>
<dbReference type="RefSeq" id="WP_023949880.1">
    <property type="nucleotide sequence ID" value="NZ_JAERIV010000023.1"/>
</dbReference>